<evidence type="ECO:0000313" key="1">
    <source>
        <dbReference type="EMBL" id="OYD16615.1"/>
    </source>
</evidence>
<dbReference type="PANTHER" id="PTHR38471:SF2">
    <property type="entry name" value="FOUR HELIX BUNDLE PROTEIN"/>
    <property type="match status" value="1"/>
</dbReference>
<evidence type="ECO:0000313" key="2">
    <source>
        <dbReference type="Proteomes" id="UP000215215"/>
    </source>
</evidence>
<evidence type="ECO:0008006" key="3">
    <source>
        <dbReference type="Google" id="ProtNLM"/>
    </source>
</evidence>
<name>A0A235BYI7_UNCW3</name>
<dbReference type="SUPFAM" id="SSF158446">
    <property type="entry name" value="IVS-encoded protein-like"/>
    <property type="match status" value="1"/>
</dbReference>
<dbReference type="Gene3D" id="1.20.1440.60">
    <property type="entry name" value="23S rRNA-intervening sequence"/>
    <property type="match status" value="1"/>
</dbReference>
<dbReference type="InterPro" id="IPR012657">
    <property type="entry name" value="23S_rRNA-intervening_sequence"/>
</dbReference>
<proteinExistence type="predicted"/>
<reference evidence="1 2" key="1">
    <citation type="submission" date="2017-07" db="EMBL/GenBank/DDBJ databases">
        <title>Recovery of genomes from metagenomes via a dereplication, aggregation, and scoring strategy.</title>
        <authorList>
            <person name="Sieber C.M."/>
            <person name="Probst A.J."/>
            <person name="Sharrar A."/>
            <person name="Thomas B.C."/>
            <person name="Hess M."/>
            <person name="Tringe S.G."/>
            <person name="Banfield J.F."/>
        </authorList>
    </citation>
    <scope>NUCLEOTIDE SEQUENCE [LARGE SCALE GENOMIC DNA]</scope>
    <source>
        <strain evidence="1">JGI_Cruoil_03_44_89</strain>
    </source>
</reference>
<dbReference type="PANTHER" id="PTHR38471">
    <property type="entry name" value="FOUR HELIX BUNDLE PROTEIN"/>
    <property type="match status" value="1"/>
</dbReference>
<dbReference type="Pfam" id="PF05635">
    <property type="entry name" value="23S_rRNA_IVP"/>
    <property type="match status" value="1"/>
</dbReference>
<sequence>MFKGPEKSRIVQLADTLADKIWDEVIKWDYFAKNTLGMQIVDAADSIGANIVESLGRFHIREQIRFLHISRGSLWETKRWLNRALRRKLLATKKFEELTGIVENLAPQLNAFITKKHNDGV</sequence>
<gene>
    <name evidence="1" type="ORF">CH333_02950</name>
</gene>
<organism evidence="1 2">
    <name type="scientific">candidate division WOR-3 bacterium JGI_Cruoil_03_44_89</name>
    <dbReference type="NCBI Taxonomy" id="1973748"/>
    <lineage>
        <taxon>Bacteria</taxon>
        <taxon>Bacteria division WOR-3</taxon>
    </lineage>
</organism>
<dbReference type="AlphaFoldDB" id="A0A235BYI7"/>
<comment type="caution">
    <text evidence="1">The sequence shown here is derived from an EMBL/GenBank/DDBJ whole genome shotgun (WGS) entry which is preliminary data.</text>
</comment>
<dbReference type="Proteomes" id="UP000215215">
    <property type="component" value="Unassembled WGS sequence"/>
</dbReference>
<dbReference type="EMBL" id="NOZQ01000057">
    <property type="protein sequence ID" value="OYD16615.1"/>
    <property type="molecule type" value="Genomic_DNA"/>
</dbReference>
<accession>A0A235BYI7</accession>
<dbReference type="NCBIfam" id="TIGR02436">
    <property type="entry name" value="four helix bundle protein"/>
    <property type="match status" value="1"/>
</dbReference>
<protein>
    <recommendedName>
        <fullName evidence="3">Four helix bundle protein</fullName>
    </recommendedName>
</protein>
<dbReference type="InterPro" id="IPR036583">
    <property type="entry name" value="23S_rRNA_IVS_sf"/>
</dbReference>